<feature type="chain" id="PRO_5015026992" evidence="1">
    <location>
        <begin position="26"/>
        <end position="188"/>
    </location>
</feature>
<dbReference type="Proteomes" id="UP000437875">
    <property type="component" value="Unassembled WGS sequence"/>
</dbReference>
<dbReference type="Gene3D" id="2.60.40.1090">
    <property type="entry name" value="Fimbrial-type adhesion domain"/>
    <property type="match status" value="1"/>
</dbReference>
<feature type="signal peptide" evidence="1">
    <location>
        <begin position="1"/>
        <end position="25"/>
    </location>
</feature>
<dbReference type="EMBL" id="CP107128">
    <property type="protein sequence ID" value="WLM94421.1"/>
    <property type="molecule type" value="Genomic_DNA"/>
</dbReference>
<dbReference type="EMBL" id="DABCJL010000005">
    <property type="protein sequence ID" value="HAH7769022.1"/>
    <property type="molecule type" value="Genomic_DNA"/>
</dbReference>
<dbReference type="Proteomes" id="UP001180189">
    <property type="component" value="Chromosome"/>
</dbReference>
<dbReference type="Proteomes" id="UP001285616">
    <property type="component" value="Unassembled WGS sequence"/>
</dbReference>
<name>A0A061L386_ECOLX</name>
<dbReference type="EMBL" id="DABBJX010000001">
    <property type="protein sequence ID" value="HAH4522603.1"/>
    <property type="molecule type" value="Genomic_DNA"/>
</dbReference>
<reference evidence="6" key="1">
    <citation type="journal article" date="2018" name="Genome Biol.">
        <title>SKESA: strategic k-mer extension for scrupulous assemblies.</title>
        <authorList>
            <person name="Souvorov A."/>
            <person name="Agarwala R."/>
            <person name="Lipman D.J."/>
        </authorList>
    </citation>
    <scope>NUCLEOTIDE SEQUENCE [LARGE SCALE GENOMIC DNA]</scope>
    <source>
        <strain evidence="6">C0382</strain>
        <strain evidence="5">EC00763</strain>
    </source>
</reference>
<evidence type="ECO:0000313" key="7">
    <source>
        <dbReference type="EMBL" id="KAE9734328.1"/>
    </source>
</evidence>
<feature type="domain" description="Fimbrial-type adhesion" evidence="2">
    <location>
        <begin position="34"/>
        <end position="187"/>
    </location>
</feature>
<sequence length="188" mass="19877">MSKFAKTAIAAAMVMGAVVSSSAFAAGNNGTARFYGTIEDSPCSIVPDDHKLEVDMGDIGAAKLTGGGTTTPKDFQIHLQDCVFTTESNMETTFTGTNYAGPANADNYALFNVDSGVAMNHVSLVIGDTHGKGYKVGEKIVQPIVMDASTSKGKDKQTLNFKAWLVGETDAPDLGQFETLTTFQITYL</sequence>
<evidence type="ECO:0000313" key="3">
    <source>
        <dbReference type="EMBL" id="EAC1534331.1"/>
    </source>
</evidence>
<evidence type="ECO:0000313" key="6">
    <source>
        <dbReference type="EMBL" id="HAH7769022.1"/>
    </source>
</evidence>
<evidence type="ECO:0000313" key="4">
    <source>
        <dbReference type="EMBL" id="EMJ5253344.1"/>
    </source>
</evidence>
<evidence type="ECO:0000313" key="5">
    <source>
        <dbReference type="EMBL" id="HAH4522603.1"/>
    </source>
</evidence>
<dbReference type="EMBL" id="ABONVU020000004">
    <property type="protein sequence ID" value="EMJ5253344.1"/>
    <property type="molecule type" value="Genomic_DNA"/>
</dbReference>
<gene>
    <name evidence="3" type="ORF">D9J61_20240</name>
    <name evidence="7" type="ORF">GP711_04805</name>
    <name evidence="5" type="ORF">GRC73_01110</name>
    <name evidence="6" type="ORF">HIE29_002466</name>
    <name evidence="8" type="ORF">OGM49_17145</name>
    <name evidence="4" type="ORF">R8O40_001545</name>
</gene>
<keyword evidence="1" id="KW-0732">Signal</keyword>
<dbReference type="Proteomes" id="UP000382540">
    <property type="component" value="Unassembled WGS sequence"/>
</dbReference>
<organism evidence="6">
    <name type="scientific">Escherichia coli</name>
    <dbReference type="NCBI Taxonomy" id="562"/>
    <lineage>
        <taxon>Bacteria</taxon>
        <taxon>Pseudomonadati</taxon>
        <taxon>Pseudomonadota</taxon>
        <taxon>Gammaproteobacteria</taxon>
        <taxon>Enterobacterales</taxon>
        <taxon>Enterobacteriaceae</taxon>
        <taxon>Escherichia</taxon>
    </lineage>
</organism>
<evidence type="ECO:0000259" key="2">
    <source>
        <dbReference type="Pfam" id="PF00419"/>
    </source>
</evidence>
<accession>A0A061L386</accession>
<evidence type="ECO:0000313" key="10">
    <source>
        <dbReference type="Proteomes" id="UP000437875"/>
    </source>
</evidence>
<dbReference type="InterPro" id="IPR000259">
    <property type="entry name" value="Adhesion_dom_fimbrial"/>
</dbReference>
<dbReference type="PANTHER" id="PTHR33420:SF26">
    <property type="entry name" value="FIMBRIAL SUBUNIT"/>
    <property type="match status" value="1"/>
</dbReference>
<evidence type="ECO:0000313" key="9">
    <source>
        <dbReference type="Proteomes" id="UP000382540"/>
    </source>
</evidence>
<protein>
    <submittedName>
        <fullName evidence="6">Fimbrial protein</fullName>
    </submittedName>
</protein>
<dbReference type="AlphaFoldDB" id="A0A061L386"/>
<dbReference type="InterPro" id="IPR036937">
    <property type="entry name" value="Adhesion_dom_fimbrial_sf"/>
</dbReference>
<dbReference type="InterPro" id="IPR050263">
    <property type="entry name" value="Bact_Fimbrial_Adh_Pro"/>
</dbReference>
<dbReference type="EMBL" id="AAAGZE010000065">
    <property type="protein sequence ID" value="EAC1534331.1"/>
    <property type="molecule type" value="Genomic_DNA"/>
</dbReference>
<proteinExistence type="predicted"/>
<dbReference type="GO" id="GO:0009289">
    <property type="term" value="C:pilus"/>
    <property type="evidence" value="ECO:0007669"/>
    <property type="project" value="InterPro"/>
</dbReference>
<dbReference type="SUPFAM" id="SSF49401">
    <property type="entry name" value="Bacterial adhesins"/>
    <property type="match status" value="1"/>
</dbReference>
<reference evidence="8" key="5">
    <citation type="journal article" date="2023" name="Microorganisms">
        <title>Comparative Genomic Analysis of ST131 Subclade C2 of ESBL-Producing E. coli Isolates from Patients with Recurrent and Sporadic Urinary Tract Infections.</title>
        <authorList>
            <person name="Jaen-Luchoro D."/>
            <person name="Kahnamouei A."/>
            <person name="Yazdanshenas S."/>
            <person name="Lindblom A."/>
            <person name="Samuelsson E."/>
            <person name="Ahren C."/>
            <person name="Karami N."/>
        </authorList>
    </citation>
    <scope>NUCLEOTIDE SEQUENCE</scope>
    <source>
        <strain evidence="8">S7</strain>
    </source>
</reference>
<reference evidence="4" key="6">
    <citation type="submission" date="2024-02" db="EMBL/GenBank/DDBJ databases">
        <authorList>
            <consortium name="Clinical and Environmental Microbiology Branch: Whole genome sequencing antimicrobial resistance pathogens in the healthcare setting"/>
        </authorList>
    </citation>
    <scope>NUCLEOTIDE SEQUENCE</scope>
    <source>
        <strain evidence="4">1924188</strain>
    </source>
</reference>
<evidence type="ECO:0000313" key="8">
    <source>
        <dbReference type="EMBL" id="WLM94421.1"/>
    </source>
</evidence>
<dbReference type="RefSeq" id="WP_000032632.1">
    <property type="nucleotide sequence ID" value="NZ_AP018784.2"/>
</dbReference>
<dbReference type="InterPro" id="IPR008966">
    <property type="entry name" value="Adhesion_dom_sf"/>
</dbReference>
<dbReference type="PANTHER" id="PTHR33420">
    <property type="entry name" value="FIMBRIAL SUBUNIT ELFA-RELATED"/>
    <property type="match status" value="1"/>
</dbReference>
<reference evidence="3 9" key="2">
    <citation type="submission" date="2018-10" db="EMBL/GenBank/DDBJ databases">
        <authorList>
            <consortium name="NARMS: The National Antimicrobial Resistance Monitoring System"/>
        </authorList>
    </citation>
    <scope>NUCLEOTIDE SEQUENCE [LARGE SCALE GENOMIC DNA]</scope>
    <source>
        <strain evidence="3 9">CVM N17EC1330</strain>
    </source>
</reference>
<dbReference type="EMBL" id="WSGM01000002">
    <property type="protein sequence ID" value="KAE9734328.1"/>
    <property type="molecule type" value="Genomic_DNA"/>
</dbReference>
<reference evidence="6" key="4">
    <citation type="submission" date="2020-01" db="EMBL/GenBank/DDBJ databases">
        <authorList>
            <consortium name="NCBI Pathogen Detection Project"/>
        </authorList>
    </citation>
    <scope>NUCLEOTIDE SEQUENCE</scope>
    <source>
        <strain evidence="6">C0382</strain>
        <strain evidence="5">EC00763</strain>
    </source>
</reference>
<evidence type="ECO:0000256" key="1">
    <source>
        <dbReference type="SAM" id="SignalP"/>
    </source>
</evidence>
<reference evidence="7 10" key="3">
    <citation type="submission" date="2019-10" db="EMBL/GenBank/DDBJ databases">
        <title>Antimicrobial-resistant enteric bacteria are widely distributed amongst people, animals and the environment in northern Tanzania.</title>
        <authorList>
            <person name="Subbiah M."/>
            <person name="Call D.R."/>
        </authorList>
    </citation>
    <scope>NUCLEOTIDE SEQUENCE [LARGE SCALE GENOMIC DNA]</scope>
    <source>
        <strain evidence="7 10">TzEc067</strain>
    </source>
</reference>
<dbReference type="Proteomes" id="UP000843571">
    <property type="component" value="Unassembled WGS sequence"/>
</dbReference>
<dbReference type="Pfam" id="PF00419">
    <property type="entry name" value="Fimbrial"/>
    <property type="match status" value="1"/>
</dbReference>
<dbReference type="GO" id="GO:0043709">
    <property type="term" value="P:cell adhesion involved in single-species biofilm formation"/>
    <property type="evidence" value="ECO:0007669"/>
    <property type="project" value="TreeGrafter"/>
</dbReference>